<evidence type="ECO:0000313" key="9">
    <source>
        <dbReference type="EMBL" id="QNL95221.1"/>
    </source>
</evidence>
<gene>
    <name evidence="9" type="ORF">H9L21_04600</name>
    <name evidence="8" type="ORF">IBG24_05235</name>
</gene>
<feature type="transmembrane region" description="Helical" evidence="6">
    <location>
        <begin position="16"/>
        <end position="36"/>
    </location>
</feature>
<protein>
    <submittedName>
        <fullName evidence="8">PLDc_N domain-containing protein</fullName>
    </submittedName>
</protein>
<dbReference type="EMBL" id="CP060587">
    <property type="protein sequence ID" value="QNL95221.1"/>
    <property type="molecule type" value="Genomic_DNA"/>
</dbReference>
<dbReference type="Proteomes" id="UP000515871">
    <property type="component" value="Chromosome"/>
</dbReference>
<dbReference type="InterPro" id="IPR027379">
    <property type="entry name" value="CLS_N"/>
</dbReference>
<evidence type="ECO:0000256" key="6">
    <source>
        <dbReference type="SAM" id="Phobius"/>
    </source>
</evidence>
<keyword evidence="4 6" id="KW-1133">Transmembrane helix</keyword>
<sequence length="70" mass="7755">MSKTKWSDLTTGQRRAIWLAGAAEAVMTTAVLWDLSRRPAERVRGPKLAWAVGAFVQPVGPLAYFVKGRR</sequence>
<comment type="subcellular location">
    <subcellularLocation>
        <location evidence="1">Cell membrane</location>
        <topology evidence="1">Multi-pass membrane protein</topology>
    </subcellularLocation>
</comment>
<organism evidence="8 11">
    <name type="scientific">Aeromicrobium senzhongii</name>
    <dbReference type="NCBI Taxonomy" id="2663859"/>
    <lineage>
        <taxon>Bacteria</taxon>
        <taxon>Bacillati</taxon>
        <taxon>Actinomycetota</taxon>
        <taxon>Actinomycetes</taxon>
        <taxon>Propionibacteriales</taxon>
        <taxon>Nocardioidaceae</taxon>
        <taxon>Aeromicrobium</taxon>
    </lineage>
</organism>
<evidence type="ECO:0000313" key="8">
    <source>
        <dbReference type="EMBL" id="MBC9225715.1"/>
    </source>
</evidence>
<dbReference type="GO" id="GO:0005886">
    <property type="term" value="C:plasma membrane"/>
    <property type="evidence" value="ECO:0007669"/>
    <property type="project" value="UniProtKB-SubCell"/>
</dbReference>
<dbReference type="AlphaFoldDB" id="A0A8I0K2E6"/>
<feature type="domain" description="Cardiolipin synthase N-terminal" evidence="7">
    <location>
        <begin position="27"/>
        <end position="69"/>
    </location>
</feature>
<keyword evidence="5 6" id="KW-0472">Membrane</keyword>
<evidence type="ECO:0000256" key="4">
    <source>
        <dbReference type="ARBA" id="ARBA00022989"/>
    </source>
</evidence>
<keyword evidence="3 6" id="KW-0812">Transmembrane</keyword>
<evidence type="ECO:0000259" key="7">
    <source>
        <dbReference type="Pfam" id="PF13396"/>
    </source>
</evidence>
<proteinExistence type="predicted"/>
<keyword evidence="2" id="KW-1003">Cell membrane</keyword>
<accession>A0A8I0K2E6</accession>
<reference evidence="8" key="1">
    <citation type="submission" date="2020-09" db="EMBL/GenBank/DDBJ databases">
        <title>Novel species in genus Aeromicrobium.</title>
        <authorList>
            <person name="Zhang G."/>
        </authorList>
    </citation>
    <scope>NUCLEOTIDE SEQUENCE</scope>
    <source>
        <strain evidence="10">zg-629</strain>
        <strain evidence="9">Zg-629</strain>
        <strain evidence="8">Zg-636</strain>
    </source>
</reference>
<name>A0A8I0K2E6_9ACTN</name>
<evidence type="ECO:0000256" key="5">
    <source>
        <dbReference type="ARBA" id="ARBA00023136"/>
    </source>
</evidence>
<keyword evidence="10" id="KW-1185">Reference proteome</keyword>
<dbReference type="EMBL" id="JACTVM010000001">
    <property type="protein sequence ID" value="MBC9225715.1"/>
    <property type="molecule type" value="Genomic_DNA"/>
</dbReference>
<evidence type="ECO:0000256" key="1">
    <source>
        <dbReference type="ARBA" id="ARBA00004651"/>
    </source>
</evidence>
<evidence type="ECO:0000313" key="11">
    <source>
        <dbReference type="Proteomes" id="UP000620591"/>
    </source>
</evidence>
<evidence type="ECO:0000256" key="3">
    <source>
        <dbReference type="ARBA" id="ARBA00022692"/>
    </source>
</evidence>
<evidence type="ECO:0000256" key="2">
    <source>
        <dbReference type="ARBA" id="ARBA00022475"/>
    </source>
</evidence>
<dbReference type="Proteomes" id="UP000620591">
    <property type="component" value="Unassembled WGS sequence"/>
</dbReference>
<dbReference type="Pfam" id="PF13396">
    <property type="entry name" value="PLDc_N"/>
    <property type="match status" value="1"/>
</dbReference>
<dbReference type="RefSeq" id="WP_154595497.1">
    <property type="nucleotide sequence ID" value="NZ_CP060587.1"/>
</dbReference>
<feature type="transmembrane region" description="Helical" evidence="6">
    <location>
        <begin position="48"/>
        <end position="66"/>
    </location>
</feature>
<evidence type="ECO:0000313" key="10">
    <source>
        <dbReference type="Proteomes" id="UP000515871"/>
    </source>
</evidence>